<dbReference type="InterPro" id="IPR029064">
    <property type="entry name" value="Ribosomal_eL30-like_sf"/>
</dbReference>
<evidence type="ECO:0000256" key="5">
    <source>
        <dbReference type="SAM" id="MobiDB-lite"/>
    </source>
</evidence>
<reference evidence="7 8" key="1">
    <citation type="journal article" date="2021" name="Sci. Rep.">
        <title>The genome of the diatom Chaetoceros tenuissimus carries an ancient integrated fragment of an extant virus.</title>
        <authorList>
            <person name="Hongo Y."/>
            <person name="Kimura K."/>
            <person name="Takaki Y."/>
            <person name="Yoshida Y."/>
            <person name="Baba S."/>
            <person name="Kobayashi G."/>
            <person name="Nagasaki K."/>
            <person name="Hano T."/>
            <person name="Tomaru Y."/>
        </authorList>
    </citation>
    <scope>NUCLEOTIDE SEQUENCE [LARGE SCALE GENOMIC DNA]</scope>
    <source>
        <strain evidence="7 8">NIES-3715</strain>
    </source>
</reference>
<accession>A0AAD3CGS5</accession>
<dbReference type="InterPro" id="IPR004038">
    <property type="entry name" value="Ribosomal_eL8/eL30/eS12/Gad45"/>
</dbReference>
<dbReference type="GO" id="GO:0008380">
    <property type="term" value="P:RNA splicing"/>
    <property type="evidence" value="ECO:0007669"/>
    <property type="project" value="UniProtKB-KW"/>
</dbReference>
<dbReference type="Proteomes" id="UP001054902">
    <property type="component" value="Unassembled WGS sequence"/>
</dbReference>
<proteinExistence type="predicted"/>
<organism evidence="7 8">
    <name type="scientific">Chaetoceros tenuissimus</name>
    <dbReference type="NCBI Taxonomy" id="426638"/>
    <lineage>
        <taxon>Eukaryota</taxon>
        <taxon>Sar</taxon>
        <taxon>Stramenopiles</taxon>
        <taxon>Ochrophyta</taxon>
        <taxon>Bacillariophyta</taxon>
        <taxon>Coscinodiscophyceae</taxon>
        <taxon>Chaetocerotophycidae</taxon>
        <taxon>Chaetocerotales</taxon>
        <taxon>Chaetocerotaceae</taxon>
        <taxon>Chaetoceros</taxon>
    </lineage>
</organism>
<dbReference type="SUPFAM" id="SSF54928">
    <property type="entry name" value="RNA-binding domain, RBD"/>
    <property type="match status" value="3"/>
</dbReference>
<dbReference type="Gene3D" id="3.30.1330.30">
    <property type="match status" value="1"/>
</dbReference>
<keyword evidence="1" id="KW-0507">mRNA processing</keyword>
<keyword evidence="2 4" id="KW-0694">RNA-binding</keyword>
<protein>
    <recommendedName>
        <fullName evidence="6">RRM domain-containing protein</fullName>
    </recommendedName>
</protein>
<feature type="domain" description="RRM" evidence="6">
    <location>
        <begin position="655"/>
        <end position="740"/>
    </location>
</feature>
<dbReference type="CDD" id="cd00590">
    <property type="entry name" value="RRM_SF"/>
    <property type="match status" value="1"/>
</dbReference>
<dbReference type="Gene3D" id="3.30.70.330">
    <property type="match status" value="4"/>
</dbReference>
<keyword evidence="3" id="KW-0508">mRNA splicing</keyword>
<evidence type="ECO:0000313" key="8">
    <source>
        <dbReference type="Proteomes" id="UP001054902"/>
    </source>
</evidence>
<feature type="compositionally biased region" description="Basic and acidic residues" evidence="5">
    <location>
        <begin position="60"/>
        <end position="84"/>
    </location>
</feature>
<dbReference type="PANTHER" id="PTHR23139">
    <property type="entry name" value="RNA-BINDING PROTEIN"/>
    <property type="match status" value="1"/>
</dbReference>
<dbReference type="GO" id="GO:0003723">
    <property type="term" value="F:RNA binding"/>
    <property type="evidence" value="ECO:0007669"/>
    <property type="project" value="UniProtKB-UniRule"/>
</dbReference>
<dbReference type="InterPro" id="IPR012677">
    <property type="entry name" value="Nucleotide-bd_a/b_plait_sf"/>
</dbReference>
<dbReference type="SUPFAM" id="SSF55315">
    <property type="entry name" value="L30e-like"/>
    <property type="match status" value="1"/>
</dbReference>
<dbReference type="Pfam" id="PF01248">
    <property type="entry name" value="Ribosomal_L7Ae"/>
    <property type="match status" value="1"/>
</dbReference>
<dbReference type="GO" id="GO:0006397">
    <property type="term" value="P:mRNA processing"/>
    <property type="evidence" value="ECO:0007669"/>
    <property type="project" value="UniProtKB-KW"/>
</dbReference>
<feature type="region of interest" description="Disordered" evidence="5">
    <location>
        <begin position="22"/>
        <end position="95"/>
    </location>
</feature>
<dbReference type="Pfam" id="PF00076">
    <property type="entry name" value="RRM_1"/>
    <property type="match status" value="2"/>
</dbReference>
<dbReference type="SMART" id="SM00360">
    <property type="entry name" value="RRM"/>
    <property type="match status" value="3"/>
</dbReference>
<feature type="region of interest" description="Disordered" evidence="5">
    <location>
        <begin position="219"/>
        <end position="261"/>
    </location>
</feature>
<evidence type="ECO:0000256" key="2">
    <source>
        <dbReference type="ARBA" id="ARBA00022884"/>
    </source>
</evidence>
<dbReference type="InterPro" id="IPR035979">
    <property type="entry name" value="RBD_domain_sf"/>
</dbReference>
<evidence type="ECO:0000256" key="3">
    <source>
        <dbReference type="ARBA" id="ARBA00023187"/>
    </source>
</evidence>
<dbReference type="InterPro" id="IPR000504">
    <property type="entry name" value="RRM_dom"/>
</dbReference>
<evidence type="ECO:0000256" key="4">
    <source>
        <dbReference type="PROSITE-ProRule" id="PRU00176"/>
    </source>
</evidence>
<gene>
    <name evidence="7" type="ORF">CTEN210_02296</name>
</gene>
<evidence type="ECO:0000313" key="7">
    <source>
        <dbReference type="EMBL" id="GFH45822.1"/>
    </source>
</evidence>
<dbReference type="PROSITE" id="PS50102">
    <property type="entry name" value="RRM"/>
    <property type="match status" value="2"/>
</dbReference>
<sequence>MSTPLLQSKETDLEWTAVVSKNDRSKLNRKPSSKKQHEDNVQKNVYKQRKKTQNGTSSRIIREKQHVKESIGRRQNRGETKPSQRENLQNPYRHLDQRNIYNDPRQNYVNAWPQLGANYNTHQYGNNVHRNWNIGINQSMDNQLYQPRQDMNSEINDFPPLGQHVWVNTPYTVPAQNIHNVHEINQAYPFPTHGIHQSQNRKTMNIPEIEKGIMHVSNVNARNSKSKPQQKKNNQDKKKNEKKKLQIKSKEKLITSPKSSSQLDPHAAAFIHFDNMLPMGTTVKGKQKIGKRKKMLTPLKKQILKERLKQWKISQGINDDPGVGEKKTECTNLSCITFLKGYVQHDELEDDDEYNEIIQDLRALAEKVGDIDGVFIPRYFQNDVQVDECLAFVKFVDGGDALAAKACWSGMFLGGIPIIAEVIPADYLSKRTSSDMAWTDGLKDLSCADLMFSSESDKRRDAESTPGTVVLSNVLTEDDLEDNECLEETLNDIKALASDFGPLQSEGESISVNEITNEIFLHFQKLSDANSAVLKLNGSMFGGAICEAKIISDVLGKNSMTSKIFLENILSEDDYEDEECLEATIEDIRCLVKDFGSVENIEVHLEGTKKGRVDICFNSLSGAEAAVAKLNGLVIGGLVVNAALDMTERDLIHDSMVILENFLSEDDFDDEDCLEETKNDLESIMEKFGTIKSMNIHVEDEQKGQIHVEYNDPDAAQKASKALHNSTFGGKKVSVLVKSSERKNVSSASEENKDANLAPAPLYSGNKVIPEQYAECKRVPKVPNAGVPREYAKRIDDENVIPLLFEMLGELMRLQLRAKENKNAKARRRLVMGLREVARGIRAKKVKMVVLANNLDEYGALDSKLEAILKLANDNDIPVIFDLNKRKIGKALGKTIKVSVVGIENADGAYDSFKKLRRLCGYN</sequence>
<evidence type="ECO:0000259" key="6">
    <source>
        <dbReference type="PROSITE" id="PS50102"/>
    </source>
</evidence>
<dbReference type="AlphaFoldDB" id="A0AAD3CGS5"/>
<keyword evidence="8" id="KW-1185">Reference proteome</keyword>
<name>A0AAD3CGS5_9STRA</name>
<evidence type="ECO:0000256" key="1">
    <source>
        <dbReference type="ARBA" id="ARBA00022664"/>
    </source>
</evidence>
<dbReference type="EMBL" id="BLLK01000022">
    <property type="protein sequence ID" value="GFH45822.1"/>
    <property type="molecule type" value="Genomic_DNA"/>
</dbReference>
<feature type="domain" description="RRM" evidence="6">
    <location>
        <begin position="562"/>
        <end position="647"/>
    </location>
</feature>
<comment type="caution">
    <text evidence="7">The sequence shown here is derived from an EMBL/GenBank/DDBJ whole genome shotgun (WGS) entry which is preliminary data.</text>
</comment>